<evidence type="ECO:0000313" key="1">
    <source>
        <dbReference type="EMBL" id="KAH7208411.1"/>
    </source>
</evidence>
<organism evidence="1 2">
    <name type="scientific">Fusarium redolens</name>
    <dbReference type="NCBI Taxonomy" id="48865"/>
    <lineage>
        <taxon>Eukaryota</taxon>
        <taxon>Fungi</taxon>
        <taxon>Dikarya</taxon>
        <taxon>Ascomycota</taxon>
        <taxon>Pezizomycotina</taxon>
        <taxon>Sordariomycetes</taxon>
        <taxon>Hypocreomycetidae</taxon>
        <taxon>Hypocreales</taxon>
        <taxon>Nectriaceae</taxon>
        <taxon>Fusarium</taxon>
        <taxon>Fusarium redolens species complex</taxon>
    </lineage>
</organism>
<dbReference type="EMBL" id="JAGMUX010000033">
    <property type="protein sequence ID" value="KAH7208411.1"/>
    <property type="molecule type" value="Genomic_DNA"/>
</dbReference>
<feature type="non-terminal residue" evidence="1">
    <location>
        <position position="65"/>
    </location>
</feature>
<comment type="caution">
    <text evidence="1">The sequence shown here is derived from an EMBL/GenBank/DDBJ whole genome shotgun (WGS) entry which is preliminary data.</text>
</comment>
<name>A0A9P9FX56_FUSRE</name>
<feature type="non-terminal residue" evidence="1">
    <location>
        <position position="1"/>
    </location>
</feature>
<dbReference type="OrthoDB" id="10377169at2759"/>
<dbReference type="AlphaFoldDB" id="A0A9P9FX56"/>
<accession>A0A9P9FX56</accession>
<protein>
    <submittedName>
        <fullName evidence="1">Uncharacterized protein</fullName>
    </submittedName>
</protein>
<evidence type="ECO:0000313" key="2">
    <source>
        <dbReference type="Proteomes" id="UP000720189"/>
    </source>
</evidence>
<sequence>PRPNKPYLTKGYNVIPKIEKALRRDKKGKGNMLYIIAIDIREAWFNKDYTSYIRLVIFSYKILLL</sequence>
<dbReference type="RefSeq" id="XP_046041314.1">
    <property type="nucleotide sequence ID" value="XM_046186218.1"/>
</dbReference>
<gene>
    <name evidence="1" type="ORF">BKA55DRAFT_485523</name>
</gene>
<dbReference type="GeneID" id="70216172"/>
<keyword evidence="2" id="KW-1185">Reference proteome</keyword>
<reference evidence="1" key="1">
    <citation type="journal article" date="2021" name="Nat. Commun.">
        <title>Genetic determinants of endophytism in the Arabidopsis root mycobiome.</title>
        <authorList>
            <person name="Mesny F."/>
            <person name="Miyauchi S."/>
            <person name="Thiergart T."/>
            <person name="Pickel B."/>
            <person name="Atanasova L."/>
            <person name="Karlsson M."/>
            <person name="Huettel B."/>
            <person name="Barry K.W."/>
            <person name="Haridas S."/>
            <person name="Chen C."/>
            <person name="Bauer D."/>
            <person name="Andreopoulos W."/>
            <person name="Pangilinan J."/>
            <person name="LaButti K."/>
            <person name="Riley R."/>
            <person name="Lipzen A."/>
            <person name="Clum A."/>
            <person name="Drula E."/>
            <person name="Henrissat B."/>
            <person name="Kohler A."/>
            <person name="Grigoriev I.V."/>
            <person name="Martin F.M."/>
            <person name="Hacquard S."/>
        </authorList>
    </citation>
    <scope>NUCLEOTIDE SEQUENCE</scope>
    <source>
        <strain evidence="1">MPI-CAGE-AT-0023</strain>
    </source>
</reference>
<proteinExistence type="predicted"/>
<dbReference type="Proteomes" id="UP000720189">
    <property type="component" value="Unassembled WGS sequence"/>
</dbReference>